<dbReference type="Proteomes" id="UP001152531">
    <property type="component" value="Unassembled WGS sequence"/>
</dbReference>
<comment type="caution">
    <text evidence="1">The sequence shown here is derived from an EMBL/GenBank/DDBJ whole genome shotgun (WGS) entry which is preliminary data.</text>
</comment>
<sequence length="270" mass="31191">MIPNHVLILGCPKTGKIRIADWLSEDEKLENINAESHSGLILKTRLRTNYYSTDLNILIDEFPSERSNINTNDSLKFNELKLWYEEFKTVECKELRDVLDGLIFTVNLDSDSTDYISQSLSLISDLKDFMKSESDNDIFFIISAISEQKVPFEDVEDIAISNGLEFIYFNESGTNEFKEKVGKDRIKEILETHEWKNIDLGNDDYENHKMQKLDDMRTMLIESEDGSHQMDFTTVLDKLQIAKGKADSISDISEREKYAKTVIGEIIDYI</sequence>
<protein>
    <submittedName>
        <fullName evidence="1">Increased recombination centers protein 6</fullName>
    </submittedName>
</protein>
<dbReference type="EMBL" id="CALSDN010000013">
    <property type="protein sequence ID" value="CAH6723091.1"/>
    <property type="molecule type" value="Genomic_DNA"/>
</dbReference>
<reference evidence="1" key="1">
    <citation type="submission" date="2022-06" db="EMBL/GenBank/DDBJ databases">
        <authorList>
            <person name="Legras J.-L."/>
            <person name="Devillers H."/>
            <person name="Grondin C."/>
        </authorList>
    </citation>
    <scope>NUCLEOTIDE SEQUENCE</scope>
    <source>
        <strain evidence="1">CLIB 1444</strain>
    </source>
</reference>
<proteinExistence type="predicted"/>
<name>A0ACA9YDU4_9ASCO</name>
<accession>A0ACA9YDU4</accession>
<organism evidence="1 2">
    <name type="scientific">[Candida] jaroonii</name>
    <dbReference type="NCBI Taxonomy" id="467808"/>
    <lineage>
        <taxon>Eukaryota</taxon>
        <taxon>Fungi</taxon>
        <taxon>Dikarya</taxon>
        <taxon>Ascomycota</taxon>
        <taxon>Saccharomycotina</taxon>
        <taxon>Pichiomycetes</taxon>
        <taxon>Debaryomycetaceae</taxon>
        <taxon>Yamadazyma</taxon>
    </lineage>
</organism>
<keyword evidence="2" id="KW-1185">Reference proteome</keyword>
<evidence type="ECO:0000313" key="2">
    <source>
        <dbReference type="Proteomes" id="UP001152531"/>
    </source>
</evidence>
<gene>
    <name evidence="1" type="ORF">CLIB1444_13S00122</name>
</gene>
<evidence type="ECO:0000313" key="1">
    <source>
        <dbReference type="EMBL" id="CAH6723091.1"/>
    </source>
</evidence>